<evidence type="ECO:0000256" key="3">
    <source>
        <dbReference type="PROSITE-ProRule" id="PRU01091"/>
    </source>
</evidence>
<reference evidence="6" key="1">
    <citation type="submission" date="2020-10" db="EMBL/GenBank/DDBJ databases">
        <title>Phylogeny of dyella-like bacteria.</title>
        <authorList>
            <person name="Fu J."/>
        </authorList>
    </citation>
    <scope>NUCLEOTIDE SEQUENCE</scope>
    <source>
        <strain evidence="6">DHON07</strain>
    </source>
</reference>
<comment type="caution">
    <text evidence="6">The sequence shown here is derived from an EMBL/GenBank/DDBJ whole genome shotgun (WGS) entry which is preliminary data.</text>
</comment>
<dbReference type="InterPro" id="IPR011006">
    <property type="entry name" value="CheY-like_superfamily"/>
</dbReference>
<dbReference type="SMART" id="SM00448">
    <property type="entry name" value="REC"/>
    <property type="match status" value="1"/>
</dbReference>
<evidence type="ECO:0000259" key="5">
    <source>
        <dbReference type="PROSITE" id="PS51755"/>
    </source>
</evidence>
<feature type="domain" description="OmpR/PhoB-type" evidence="5">
    <location>
        <begin position="130"/>
        <end position="228"/>
    </location>
</feature>
<organism evidence="6 7">
    <name type="scientific">Dyella mobilis</name>
    <dbReference type="NCBI Taxonomy" id="1849582"/>
    <lineage>
        <taxon>Bacteria</taxon>
        <taxon>Pseudomonadati</taxon>
        <taxon>Pseudomonadota</taxon>
        <taxon>Gammaproteobacteria</taxon>
        <taxon>Lysobacterales</taxon>
        <taxon>Rhodanobacteraceae</taxon>
        <taxon>Dyella</taxon>
    </lineage>
</organism>
<dbReference type="RefSeq" id="WP_204630333.1">
    <property type="nucleotide sequence ID" value="NZ_BSOC01000006.1"/>
</dbReference>
<gene>
    <name evidence="6" type="ORF">ISS99_04175</name>
</gene>
<evidence type="ECO:0000313" key="7">
    <source>
        <dbReference type="Proteomes" id="UP001430193"/>
    </source>
</evidence>
<evidence type="ECO:0000313" key="6">
    <source>
        <dbReference type="EMBL" id="MBM7128713.1"/>
    </source>
</evidence>
<evidence type="ECO:0000259" key="4">
    <source>
        <dbReference type="PROSITE" id="PS50110"/>
    </source>
</evidence>
<evidence type="ECO:0000256" key="1">
    <source>
        <dbReference type="ARBA" id="ARBA00023125"/>
    </source>
</evidence>
<dbReference type="CDD" id="cd00383">
    <property type="entry name" value="trans_reg_C"/>
    <property type="match status" value="1"/>
</dbReference>
<evidence type="ECO:0000256" key="2">
    <source>
        <dbReference type="PROSITE-ProRule" id="PRU00169"/>
    </source>
</evidence>
<keyword evidence="2" id="KW-0597">Phosphoprotein</keyword>
<dbReference type="Proteomes" id="UP001430193">
    <property type="component" value="Unassembled WGS sequence"/>
</dbReference>
<feature type="modified residue" description="4-aspartylphosphate" evidence="2">
    <location>
        <position position="56"/>
    </location>
</feature>
<proteinExistence type="predicted"/>
<dbReference type="InterPro" id="IPR001789">
    <property type="entry name" value="Sig_transdc_resp-reg_receiver"/>
</dbReference>
<protein>
    <submittedName>
        <fullName evidence="6">Response regulator transcription factor</fullName>
    </submittedName>
</protein>
<dbReference type="Pfam" id="PF00072">
    <property type="entry name" value="Response_reg"/>
    <property type="match status" value="1"/>
</dbReference>
<dbReference type="SUPFAM" id="SSF52172">
    <property type="entry name" value="CheY-like"/>
    <property type="match status" value="1"/>
</dbReference>
<sequence length="229" mass="24977">MNEVAPSVLVVDDEPSIQRVLKPSLAAAGYQVSVAGTGTDALSQVARAIPDVILLDLGLPDMDGKDVIVSLRSWTIAPIIVLSARNDEAERIAALDIGADDYVIKPFHMGELQARVRAALRYRQRRQVKQTTFSAGGLHIDYVQRSVTVSGQPVKLTRKEYDLLRTLAQHAGQVVTHKQLLAAGWGAAVTDTQFVRVYIGQLRQKIEEDPATPRLVLTESGVGYRLIGD</sequence>
<dbReference type="EMBL" id="JADIKF010000035">
    <property type="protein sequence ID" value="MBM7128713.1"/>
    <property type="molecule type" value="Genomic_DNA"/>
</dbReference>
<dbReference type="Gene3D" id="1.10.10.10">
    <property type="entry name" value="Winged helix-like DNA-binding domain superfamily/Winged helix DNA-binding domain"/>
    <property type="match status" value="1"/>
</dbReference>
<dbReference type="PANTHER" id="PTHR48111:SF50">
    <property type="entry name" value="KDP OPERON TRANSCRIPTIONAL REGULATORY PROTEIN KDPE"/>
    <property type="match status" value="1"/>
</dbReference>
<dbReference type="Pfam" id="PF00486">
    <property type="entry name" value="Trans_reg_C"/>
    <property type="match status" value="1"/>
</dbReference>
<dbReference type="PROSITE" id="PS50110">
    <property type="entry name" value="RESPONSE_REGULATORY"/>
    <property type="match status" value="1"/>
</dbReference>
<dbReference type="Gene3D" id="6.10.250.690">
    <property type="match status" value="1"/>
</dbReference>
<dbReference type="PROSITE" id="PS51755">
    <property type="entry name" value="OMPR_PHOB"/>
    <property type="match status" value="1"/>
</dbReference>
<keyword evidence="7" id="KW-1185">Reference proteome</keyword>
<accession>A0ABS2KCW8</accession>
<dbReference type="Gene3D" id="3.40.50.2300">
    <property type="match status" value="1"/>
</dbReference>
<name>A0ABS2KCW8_9GAMM</name>
<dbReference type="PANTHER" id="PTHR48111">
    <property type="entry name" value="REGULATOR OF RPOS"/>
    <property type="match status" value="1"/>
</dbReference>
<dbReference type="CDD" id="cd17620">
    <property type="entry name" value="REC_OmpR_KdpE-like"/>
    <property type="match status" value="1"/>
</dbReference>
<dbReference type="InterPro" id="IPR036388">
    <property type="entry name" value="WH-like_DNA-bd_sf"/>
</dbReference>
<feature type="domain" description="Response regulatory" evidence="4">
    <location>
        <begin position="7"/>
        <end position="120"/>
    </location>
</feature>
<dbReference type="InterPro" id="IPR039420">
    <property type="entry name" value="WalR-like"/>
</dbReference>
<dbReference type="SMART" id="SM00862">
    <property type="entry name" value="Trans_reg_C"/>
    <property type="match status" value="1"/>
</dbReference>
<feature type="DNA-binding region" description="OmpR/PhoB-type" evidence="3">
    <location>
        <begin position="130"/>
        <end position="228"/>
    </location>
</feature>
<keyword evidence="1 3" id="KW-0238">DNA-binding</keyword>
<dbReference type="InterPro" id="IPR001867">
    <property type="entry name" value="OmpR/PhoB-type_DNA-bd"/>
</dbReference>